<evidence type="ECO:0000313" key="1">
    <source>
        <dbReference type="EMBL" id="SMO57208.1"/>
    </source>
</evidence>
<dbReference type="RefSeq" id="WP_142453870.1">
    <property type="nucleotide sequence ID" value="NZ_FXTP01000005.1"/>
</dbReference>
<protein>
    <submittedName>
        <fullName evidence="1">Uncharacterized protein</fullName>
    </submittedName>
</protein>
<accession>A0A521CCR7</accession>
<dbReference type="EMBL" id="FXTP01000005">
    <property type="protein sequence ID" value="SMO57208.1"/>
    <property type="molecule type" value="Genomic_DNA"/>
</dbReference>
<dbReference type="Proteomes" id="UP000317557">
    <property type="component" value="Unassembled WGS sequence"/>
</dbReference>
<name>A0A521CCR7_9BACT</name>
<reference evidence="1 2" key="1">
    <citation type="submission" date="2017-05" db="EMBL/GenBank/DDBJ databases">
        <authorList>
            <person name="Varghese N."/>
            <person name="Submissions S."/>
        </authorList>
    </citation>
    <scope>NUCLEOTIDE SEQUENCE [LARGE SCALE GENOMIC DNA]</scope>
    <source>
        <strain evidence="1 2">DSM 21985</strain>
    </source>
</reference>
<evidence type="ECO:0000313" key="2">
    <source>
        <dbReference type="Proteomes" id="UP000317557"/>
    </source>
</evidence>
<sequence>MPAKFQDIKQSCLRNQELTRRLIDEFLLYYAADRFNIDREVHKQFARYRHFIKDAPERWINMMKAQYIAHRIFKEDGLINRIINHRTLSHLEEEEVAFLRQNQRNPWRFSFSLIIDTPAKDFFEMEDVFTGDRFLLYSPGTSKGRQNREPLLWFNLINFNGKCWETYGVINPFHGFEPEDMLFYASQLHPHTWIEDFDEFTQLVETDPVPFMLLFLKSDLPLIVNDTDQFVQNTAEFLDDTFNSSALKPSFTIEYAHDVYRLSLKDWSSFPHFSIAYYDEKEQLLFLSATSDRGYNTLVDALNDCGYELPHNPDFRVNMGMLATVQEILRKDIRLNPYEAIFDDVAEDESGRMDNVNNMLSAIIPDINAGKKPDAEKLAQQYDVDVETARKIINEIWKKYGR</sequence>
<keyword evidence="2" id="KW-1185">Reference proteome</keyword>
<gene>
    <name evidence="1" type="ORF">SAMN06265219_10538</name>
</gene>
<proteinExistence type="predicted"/>
<dbReference type="AlphaFoldDB" id="A0A521CCR7"/>
<organism evidence="1 2">
    <name type="scientific">Gracilimonas mengyeensis</name>
    <dbReference type="NCBI Taxonomy" id="1302730"/>
    <lineage>
        <taxon>Bacteria</taxon>
        <taxon>Pseudomonadati</taxon>
        <taxon>Balneolota</taxon>
        <taxon>Balneolia</taxon>
        <taxon>Balneolales</taxon>
        <taxon>Balneolaceae</taxon>
        <taxon>Gracilimonas</taxon>
    </lineage>
</organism>
<dbReference type="OrthoDB" id="627514at2"/>